<proteinExistence type="predicted"/>
<feature type="transmembrane region" description="Helical" evidence="1">
    <location>
        <begin position="46"/>
        <end position="66"/>
    </location>
</feature>
<sequence length="86" mass="10128">MEYFRIRRHSIYFILLRISKVIIMCIDLYAHIIYHFLVVLCQAIKYISLLIFCLLSLNCMCSKICAQPGRKQSASRKQQNGIKCIK</sequence>
<keyword evidence="1" id="KW-1133">Transmembrane helix</keyword>
<dbReference type="Proteomes" id="UP000002872">
    <property type="component" value="Unassembled WGS sequence"/>
</dbReference>
<accession>I3EHE9</accession>
<evidence type="ECO:0000313" key="2">
    <source>
        <dbReference type="EMBL" id="EIJ88646.1"/>
    </source>
</evidence>
<dbReference type="HOGENOM" id="CLU_2498390_0_0_1"/>
<keyword evidence="3" id="KW-1185">Reference proteome</keyword>
<evidence type="ECO:0000256" key="1">
    <source>
        <dbReference type="SAM" id="Phobius"/>
    </source>
</evidence>
<dbReference type="AlphaFoldDB" id="I3EHE9"/>
<protein>
    <submittedName>
        <fullName evidence="2">Uncharacterized protein</fullName>
    </submittedName>
</protein>
<organism evidence="2 3">
    <name type="scientific">Nematocida parisii (strain ERTm3)</name>
    <name type="common">Nematode killer fungus</name>
    <dbReference type="NCBI Taxonomy" id="935791"/>
    <lineage>
        <taxon>Eukaryota</taxon>
        <taxon>Fungi</taxon>
        <taxon>Fungi incertae sedis</taxon>
        <taxon>Microsporidia</taxon>
        <taxon>Nematocida</taxon>
    </lineage>
</organism>
<name>I3EHE9_NEMP3</name>
<dbReference type="VEuPathDB" id="MicrosporidiaDB:NEQG_01336"/>
<evidence type="ECO:0000313" key="3">
    <source>
        <dbReference type="Proteomes" id="UP000002872"/>
    </source>
</evidence>
<keyword evidence="1" id="KW-0472">Membrane</keyword>
<keyword evidence="1" id="KW-0812">Transmembrane</keyword>
<dbReference type="InParanoid" id="I3EHE9"/>
<gene>
    <name evidence="2" type="ORF">NEQG_01336</name>
</gene>
<reference evidence="2" key="1">
    <citation type="submission" date="2011-01" db="EMBL/GenBank/DDBJ databases">
        <title>The Genome Sequence of Nematocida parisii strain ERTm3.</title>
        <authorList>
            <consortium name="The Broad Institute Genome Sequencing Platform"/>
            <consortium name="The Broad Institute Genome Sequencing Center for Infectious Disease"/>
            <person name="Cuomo C."/>
            <person name="Troemel E."/>
            <person name="Young S.K."/>
            <person name="Zeng Q."/>
            <person name="Gargeya S."/>
            <person name="Fitzgerald M."/>
            <person name="Haas B."/>
            <person name="Abouelleil A."/>
            <person name="Alvarado L."/>
            <person name="Arachchi H.M."/>
            <person name="Berlin A."/>
            <person name="Chapman S.B."/>
            <person name="Gearin G."/>
            <person name="Goldberg J."/>
            <person name="Griggs A."/>
            <person name="Gujja S."/>
            <person name="Hansen M."/>
            <person name="Heiman D."/>
            <person name="Howarth C."/>
            <person name="Larimer J."/>
            <person name="Lui A."/>
            <person name="MacDonald P.J.P."/>
            <person name="McCowen C."/>
            <person name="Montmayeur A."/>
            <person name="Murphy C."/>
            <person name="Neiman D."/>
            <person name="Pearson M."/>
            <person name="Priest M."/>
            <person name="Roberts A."/>
            <person name="Saif S."/>
            <person name="Shea T."/>
            <person name="Sisk P."/>
            <person name="Stolte C."/>
            <person name="Sykes S."/>
            <person name="Wortman J."/>
            <person name="Nusbaum C."/>
            <person name="Birren B."/>
        </authorList>
    </citation>
    <scope>NUCLEOTIDE SEQUENCE</scope>
    <source>
        <strain evidence="2">ERTm3</strain>
    </source>
</reference>
<feature type="transmembrane region" description="Helical" evidence="1">
    <location>
        <begin position="21"/>
        <end position="40"/>
    </location>
</feature>
<dbReference type="EMBL" id="GL870878">
    <property type="protein sequence ID" value="EIJ88646.1"/>
    <property type="molecule type" value="Genomic_DNA"/>
</dbReference>